<dbReference type="EMBL" id="CP002376">
    <property type="protein sequence ID" value="AEZ59542.1"/>
    <property type="molecule type" value="Genomic_DNA"/>
</dbReference>
<comment type="subcellular location">
    <subcellularLocation>
        <location evidence="9">Cytoplasm</location>
    </subcellularLocation>
</comment>
<dbReference type="Proteomes" id="UP000008192">
    <property type="component" value="Chromosome"/>
</dbReference>
<evidence type="ECO:0000256" key="3">
    <source>
        <dbReference type="ARBA" id="ARBA00022695"/>
    </source>
</evidence>
<dbReference type="Gene3D" id="3.40.50.620">
    <property type="entry name" value="HUPs"/>
    <property type="match status" value="1"/>
</dbReference>
<dbReference type="PANTHER" id="PTHR21342">
    <property type="entry name" value="PHOSPHOPANTETHEINE ADENYLYLTRANSFERASE"/>
    <property type="match status" value="1"/>
</dbReference>
<evidence type="ECO:0000256" key="8">
    <source>
        <dbReference type="ARBA" id="ARBA00029346"/>
    </source>
</evidence>
<dbReference type="GO" id="GO:0015937">
    <property type="term" value="P:coenzyme A biosynthetic process"/>
    <property type="evidence" value="ECO:0007669"/>
    <property type="project" value="UniProtKB-UniRule"/>
</dbReference>
<name>A0AAU8PLR6_TREPG</name>
<gene>
    <name evidence="9 11" type="primary">coaD</name>
    <name evidence="11" type="ordered locus">TPEGAU_0283</name>
</gene>
<evidence type="ECO:0000256" key="4">
    <source>
        <dbReference type="ARBA" id="ARBA00022741"/>
    </source>
</evidence>
<dbReference type="KEGG" id="tpg:TPEGAU_0283"/>
<dbReference type="InterPro" id="IPR001980">
    <property type="entry name" value="PPAT"/>
</dbReference>
<keyword evidence="1 9" id="KW-0963">Cytoplasm</keyword>
<dbReference type="SUPFAM" id="SSF52374">
    <property type="entry name" value="Nucleotidylyl transferase"/>
    <property type="match status" value="1"/>
</dbReference>
<comment type="cofactor">
    <cofactor evidence="9">
        <name>Mg(2+)</name>
        <dbReference type="ChEBI" id="CHEBI:18420"/>
    </cofactor>
</comment>
<feature type="binding site" evidence="9">
    <location>
        <position position="86"/>
    </location>
    <ligand>
        <name>substrate</name>
    </ligand>
</feature>
<comment type="pathway">
    <text evidence="9">Cofactor biosynthesis; coenzyme A biosynthesis; CoA from (R)-pantothenate: step 4/5.</text>
</comment>
<evidence type="ECO:0000256" key="7">
    <source>
        <dbReference type="ARBA" id="ARBA00022993"/>
    </source>
</evidence>
<dbReference type="InterPro" id="IPR004821">
    <property type="entry name" value="Cyt_trans-like"/>
</dbReference>
<reference evidence="12" key="1">
    <citation type="journal article" date="2012" name="PLoS Negl. Trop. Dis.">
        <title>Whole genome sequences of three Treponema pallidum ssp. pertenue strains: yaws and syphilis treponemes differ in less than 0.2% of the genome sequence.</title>
        <authorList>
            <person name="Cejkova D."/>
            <person name="Zobanikova M."/>
            <person name="Chen L."/>
            <person name="Pospisilova P."/>
            <person name="Strouhal M."/>
            <person name="Qin X."/>
            <person name="Mikalova L."/>
            <person name="Norris S.J."/>
            <person name="Muzny D.M."/>
            <person name="Gibbs R.A."/>
            <person name="Fulton L.L."/>
            <person name="Sodergren E."/>
            <person name="Weinstock G.M."/>
            <person name="Smajs D."/>
        </authorList>
    </citation>
    <scope>NUCLEOTIDE SEQUENCE [LARGE SCALE GENOMIC DNA]</scope>
    <source>
        <strain evidence="12">Gauthier</strain>
    </source>
</reference>
<feature type="binding site" evidence="9">
    <location>
        <position position="72"/>
    </location>
    <ligand>
        <name>substrate</name>
    </ligand>
</feature>
<feature type="domain" description="Cytidyltransferase-like" evidence="10">
    <location>
        <begin position="4"/>
        <end position="132"/>
    </location>
</feature>
<dbReference type="EC" id="2.7.7.3" evidence="9"/>
<dbReference type="RefSeq" id="WP_010881732.1">
    <property type="nucleotide sequence ID" value="NC_016843.1"/>
</dbReference>
<dbReference type="PANTHER" id="PTHR21342:SF1">
    <property type="entry name" value="PHOSPHOPANTETHEINE ADENYLYLTRANSFERASE"/>
    <property type="match status" value="1"/>
</dbReference>
<keyword evidence="3 9" id="KW-0548">Nucleotidyltransferase</keyword>
<accession>A0AAU8PLR6</accession>
<comment type="function">
    <text evidence="9">Reversibly transfers an adenylyl group from ATP to 4'-phosphopantetheine, yielding dephospho-CoA (dPCoA) and pyrophosphate.</text>
</comment>
<evidence type="ECO:0000256" key="9">
    <source>
        <dbReference type="HAMAP-Rule" id="MF_00151"/>
    </source>
</evidence>
<evidence type="ECO:0000256" key="1">
    <source>
        <dbReference type="ARBA" id="ARBA00022490"/>
    </source>
</evidence>
<keyword evidence="6 9" id="KW-0460">Magnesium</keyword>
<feature type="binding site" evidence="9">
    <location>
        <position position="40"/>
    </location>
    <ligand>
        <name>substrate</name>
    </ligand>
</feature>
<feature type="binding site" evidence="9">
    <location>
        <begin position="8"/>
        <end position="9"/>
    </location>
    <ligand>
        <name>ATP</name>
        <dbReference type="ChEBI" id="CHEBI:30616"/>
    </ligand>
</feature>
<feature type="binding site" evidence="9">
    <location>
        <begin position="122"/>
        <end position="128"/>
    </location>
    <ligand>
        <name>ATP</name>
        <dbReference type="ChEBI" id="CHEBI:30616"/>
    </ligand>
</feature>
<proteinExistence type="inferred from homology"/>
<feature type="binding site" evidence="9">
    <location>
        <begin position="87"/>
        <end position="89"/>
    </location>
    <ligand>
        <name>ATP</name>
        <dbReference type="ChEBI" id="CHEBI:30616"/>
    </ligand>
</feature>
<protein>
    <recommendedName>
        <fullName evidence="9">Phosphopantetheine adenylyltransferase</fullName>
        <ecNumber evidence="9">2.7.7.3</ecNumber>
    </recommendedName>
    <alternativeName>
        <fullName evidence="9">Dephospho-CoA pyrophosphorylase</fullName>
    </alternativeName>
    <alternativeName>
        <fullName evidence="9">Pantetheine-phosphate adenylyltransferase</fullName>
        <shortName evidence="9">PPAT</shortName>
    </alternativeName>
</protein>
<dbReference type="PRINTS" id="PR01020">
    <property type="entry name" value="LPSBIOSNTHSS"/>
</dbReference>
<feature type="binding site" evidence="9">
    <location>
        <position position="16"/>
    </location>
    <ligand>
        <name>ATP</name>
        <dbReference type="ChEBI" id="CHEBI:30616"/>
    </ligand>
</feature>
<comment type="catalytic activity">
    <reaction evidence="8 9">
        <text>(R)-4'-phosphopantetheine + ATP + H(+) = 3'-dephospho-CoA + diphosphate</text>
        <dbReference type="Rhea" id="RHEA:19801"/>
        <dbReference type="ChEBI" id="CHEBI:15378"/>
        <dbReference type="ChEBI" id="CHEBI:30616"/>
        <dbReference type="ChEBI" id="CHEBI:33019"/>
        <dbReference type="ChEBI" id="CHEBI:57328"/>
        <dbReference type="ChEBI" id="CHEBI:61723"/>
        <dbReference type="EC" id="2.7.7.3"/>
    </reaction>
</comment>
<dbReference type="CDD" id="cd02163">
    <property type="entry name" value="PPAT"/>
    <property type="match status" value="1"/>
</dbReference>
<evidence type="ECO:0000313" key="11">
    <source>
        <dbReference type="EMBL" id="AEZ59542.1"/>
    </source>
</evidence>
<feature type="site" description="Transition state stabilizer" evidence="9">
    <location>
        <position position="16"/>
    </location>
</feature>
<evidence type="ECO:0000256" key="6">
    <source>
        <dbReference type="ARBA" id="ARBA00022842"/>
    </source>
</evidence>
<dbReference type="HAMAP" id="MF_00151">
    <property type="entry name" value="PPAT_bact"/>
    <property type="match status" value="1"/>
</dbReference>
<evidence type="ECO:0000256" key="2">
    <source>
        <dbReference type="ARBA" id="ARBA00022679"/>
    </source>
</evidence>
<dbReference type="InterPro" id="IPR014729">
    <property type="entry name" value="Rossmann-like_a/b/a_fold"/>
</dbReference>
<dbReference type="GO" id="GO:0005524">
    <property type="term" value="F:ATP binding"/>
    <property type="evidence" value="ECO:0007669"/>
    <property type="project" value="UniProtKB-KW"/>
</dbReference>
<evidence type="ECO:0000259" key="10">
    <source>
        <dbReference type="Pfam" id="PF01467"/>
    </source>
</evidence>
<comment type="subunit">
    <text evidence="9">Homohexamer.</text>
</comment>
<dbReference type="Pfam" id="PF01467">
    <property type="entry name" value="CTP_transf_like"/>
    <property type="match status" value="1"/>
</dbReference>
<keyword evidence="7 9" id="KW-0173">Coenzyme A biosynthesis</keyword>
<keyword evidence="4 9" id="KW-0547">Nucleotide-binding</keyword>
<sequence length="159" mass="17805">MKAIFAGSFDPPTFGHLDLVLRARSLFAEVHVLVAVNVQKRYLLSECERVDLMRQVLGDRPGVYVFPWRSLVVTYARDVGARVLVRGVRNATDFCQEFDLAWVHRALDAGLETVFLAAKPCYAALRSSMVREVASFGGDVSTFVPRVVARLLQEKFTQA</sequence>
<dbReference type="NCBIfam" id="TIGR00125">
    <property type="entry name" value="cyt_tran_rel"/>
    <property type="match status" value="1"/>
</dbReference>
<dbReference type="NCBIfam" id="TIGR01510">
    <property type="entry name" value="coaD_prev_kdtB"/>
    <property type="match status" value="1"/>
</dbReference>
<comment type="similarity">
    <text evidence="9">Belongs to the bacterial CoaD family.</text>
</comment>
<dbReference type="AlphaFoldDB" id="A0AAU8PLR6"/>
<evidence type="ECO:0000256" key="5">
    <source>
        <dbReference type="ARBA" id="ARBA00022840"/>
    </source>
</evidence>
<feature type="binding site" evidence="9">
    <location>
        <position position="8"/>
    </location>
    <ligand>
        <name>substrate</name>
    </ligand>
</feature>
<dbReference type="GeneID" id="93876074"/>
<organism evidence="11 12">
    <name type="scientific">Treponema pallidum subsp. pertenue (strain Gauthier)</name>
    <dbReference type="NCBI Taxonomy" id="491080"/>
    <lineage>
        <taxon>Bacteria</taxon>
        <taxon>Pseudomonadati</taxon>
        <taxon>Spirochaetota</taxon>
        <taxon>Spirochaetia</taxon>
        <taxon>Spirochaetales</taxon>
        <taxon>Treponemataceae</taxon>
        <taxon>Treponema</taxon>
    </lineage>
</organism>
<keyword evidence="2 9" id="KW-0808">Transferase</keyword>
<evidence type="ECO:0000313" key="12">
    <source>
        <dbReference type="Proteomes" id="UP000008192"/>
    </source>
</evidence>
<dbReference type="SMR" id="A0AAU8PLR6"/>
<dbReference type="GO" id="GO:0004595">
    <property type="term" value="F:pantetheine-phosphate adenylyltransferase activity"/>
    <property type="evidence" value="ECO:0007669"/>
    <property type="project" value="UniProtKB-UniRule"/>
</dbReference>
<keyword evidence="5 9" id="KW-0067">ATP-binding</keyword>
<feature type="binding site" evidence="9">
    <location>
        <position position="97"/>
    </location>
    <ligand>
        <name>ATP</name>
        <dbReference type="ChEBI" id="CHEBI:30616"/>
    </ligand>
</feature>
<dbReference type="GO" id="GO:0005737">
    <property type="term" value="C:cytoplasm"/>
    <property type="evidence" value="ECO:0007669"/>
    <property type="project" value="UniProtKB-SubCell"/>
</dbReference>